<accession>A0ACB7ZDW9</accession>
<protein>
    <submittedName>
        <fullName evidence="1">Uncharacterized protein</fullName>
    </submittedName>
</protein>
<gene>
    <name evidence="1" type="ORF">Vadar_019879</name>
</gene>
<comment type="caution">
    <text evidence="1">The sequence shown here is derived from an EMBL/GenBank/DDBJ whole genome shotgun (WGS) entry which is preliminary data.</text>
</comment>
<evidence type="ECO:0000313" key="1">
    <source>
        <dbReference type="EMBL" id="KAH7863613.1"/>
    </source>
</evidence>
<name>A0ACB7ZDW9_9ERIC</name>
<dbReference type="Proteomes" id="UP000828048">
    <property type="component" value="Chromosome 12"/>
</dbReference>
<dbReference type="EMBL" id="CM037162">
    <property type="protein sequence ID" value="KAH7863613.1"/>
    <property type="molecule type" value="Genomic_DNA"/>
</dbReference>
<reference evidence="1 2" key="1">
    <citation type="journal article" date="2021" name="Hortic Res">
        <title>High-quality reference genome and annotation aids understanding of berry development for evergreen blueberry (Vaccinium darrowii).</title>
        <authorList>
            <person name="Yu J."/>
            <person name="Hulse-Kemp A.M."/>
            <person name="Babiker E."/>
            <person name="Staton M."/>
        </authorList>
    </citation>
    <scope>NUCLEOTIDE SEQUENCE [LARGE SCALE GENOMIC DNA]</scope>
    <source>
        <strain evidence="2">cv. NJ 8807/NJ 8810</strain>
        <tissue evidence="1">Young leaf</tissue>
    </source>
</reference>
<evidence type="ECO:0000313" key="2">
    <source>
        <dbReference type="Proteomes" id="UP000828048"/>
    </source>
</evidence>
<sequence>MGITDNPVKMQKAWFYEAHGPKEVLKLGEFPLPILKHNQLLVQVRAAALNPFDCKIRQRPIAPIELPAVPGCDMTGVVVEKGDSVSKFEIGDEVYGNIQDFNSEGERLKHLGTLAEFIAVEENLVAKKPQNISFEEAASLPLAVQTVIEGFKTGGFKEGKTVFIVGGAGGVGTLAVQLAKHLYKASLVVATTSTTKVDFVKNLGADKVVDYTKTRYDEVEDKFDLLYDTIGDSENSFVVAKDDAPIVDITWPLSNPKATYSGLTVSGDILERLSPYLESGKLKAVIDPTGPYRFADVIEAFRYLETGRARGKVVISAFPSQTNDATFQIVSEKL</sequence>
<organism evidence="1 2">
    <name type="scientific">Vaccinium darrowii</name>
    <dbReference type="NCBI Taxonomy" id="229202"/>
    <lineage>
        <taxon>Eukaryota</taxon>
        <taxon>Viridiplantae</taxon>
        <taxon>Streptophyta</taxon>
        <taxon>Embryophyta</taxon>
        <taxon>Tracheophyta</taxon>
        <taxon>Spermatophyta</taxon>
        <taxon>Magnoliopsida</taxon>
        <taxon>eudicotyledons</taxon>
        <taxon>Gunneridae</taxon>
        <taxon>Pentapetalae</taxon>
        <taxon>asterids</taxon>
        <taxon>Ericales</taxon>
        <taxon>Ericaceae</taxon>
        <taxon>Vaccinioideae</taxon>
        <taxon>Vaccinieae</taxon>
        <taxon>Vaccinium</taxon>
    </lineage>
</organism>
<keyword evidence="2" id="KW-1185">Reference proteome</keyword>
<proteinExistence type="predicted"/>